<dbReference type="GO" id="GO:0005975">
    <property type="term" value="P:carbohydrate metabolic process"/>
    <property type="evidence" value="ECO:0007669"/>
    <property type="project" value="InterPro"/>
</dbReference>
<evidence type="ECO:0000256" key="2">
    <source>
        <dbReference type="ARBA" id="ARBA00022679"/>
    </source>
</evidence>
<dbReference type="SUPFAM" id="SSF53067">
    <property type="entry name" value="Actin-like ATPase domain"/>
    <property type="match status" value="2"/>
</dbReference>
<dbReference type="PIRSF" id="PIRSF000538">
    <property type="entry name" value="GlpK"/>
    <property type="match status" value="1"/>
</dbReference>
<keyword evidence="3 6" id="KW-0418">Kinase</keyword>
<dbReference type="InterPro" id="IPR018484">
    <property type="entry name" value="FGGY_N"/>
</dbReference>
<dbReference type="PANTHER" id="PTHR43095:SF5">
    <property type="entry name" value="XYLULOSE KINASE"/>
    <property type="match status" value="1"/>
</dbReference>
<keyword evidence="7" id="KW-1185">Reference proteome</keyword>
<dbReference type="STRING" id="1120975.SAMN02746064_00738"/>
<dbReference type="InterPro" id="IPR050406">
    <property type="entry name" value="FGGY_Carb_Kinase"/>
</dbReference>
<dbReference type="PANTHER" id="PTHR43095">
    <property type="entry name" value="SUGAR KINASE"/>
    <property type="match status" value="1"/>
</dbReference>
<name>A0A1M4UEL5_9FIRM</name>
<evidence type="ECO:0000256" key="1">
    <source>
        <dbReference type="ARBA" id="ARBA00009156"/>
    </source>
</evidence>
<dbReference type="InterPro" id="IPR043129">
    <property type="entry name" value="ATPase_NBD"/>
</dbReference>
<evidence type="ECO:0000259" key="5">
    <source>
        <dbReference type="Pfam" id="PF02782"/>
    </source>
</evidence>
<dbReference type="AlphaFoldDB" id="A0A1M4UEL5"/>
<dbReference type="GO" id="GO:0016301">
    <property type="term" value="F:kinase activity"/>
    <property type="evidence" value="ECO:0007669"/>
    <property type="project" value="UniProtKB-KW"/>
</dbReference>
<accession>A0A1M4UEL5</accession>
<reference evidence="6 7" key="1">
    <citation type="submission" date="2016-11" db="EMBL/GenBank/DDBJ databases">
        <authorList>
            <person name="Jaros S."/>
            <person name="Januszkiewicz K."/>
            <person name="Wedrychowicz H."/>
        </authorList>
    </citation>
    <scope>NUCLEOTIDE SEQUENCE [LARGE SCALE GENOMIC DNA]</scope>
    <source>
        <strain evidence="6 7">DSM 14828</strain>
    </source>
</reference>
<dbReference type="InterPro" id="IPR018485">
    <property type="entry name" value="FGGY_C"/>
</dbReference>
<dbReference type="Pfam" id="PF02782">
    <property type="entry name" value="FGGY_C"/>
    <property type="match status" value="1"/>
</dbReference>
<evidence type="ECO:0000259" key="4">
    <source>
        <dbReference type="Pfam" id="PF00370"/>
    </source>
</evidence>
<dbReference type="EMBL" id="FQTU01000003">
    <property type="protein sequence ID" value="SHE55037.1"/>
    <property type="molecule type" value="Genomic_DNA"/>
</dbReference>
<evidence type="ECO:0000256" key="3">
    <source>
        <dbReference type="ARBA" id="ARBA00022777"/>
    </source>
</evidence>
<dbReference type="CDD" id="cd07779">
    <property type="entry name" value="ASKHA_NBD_FGGY_YgcE-like"/>
    <property type="match status" value="1"/>
</dbReference>
<organism evidence="6 7">
    <name type="scientific">Alkalibacter saccharofermentans DSM 14828</name>
    <dbReference type="NCBI Taxonomy" id="1120975"/>
    <lineage>
        <taxon>Bacteria</taxon>
        <taxon>Bacillati</taxon>
        <taxon>Bacillota</taxon>
        <taxon>Clostridia</taxon>
        <taxon>Eubacteriales</taxon>
        <taxon>Eubacteriaceae</taxon>
        <taxon>Alkalibacter</taxon>
    </lineage>
</organism>
<keyword evidence="2" id="KW-0808">Transferase</keyword>
<evidence type="ECO:0000313" key="7">
    <source>
        <dbReference type="Proteomes" id="UP000184251"/>
    </source>
</evidence>
<dbReference type="Gene3D" id="3.30.420.40">
    <property type="match status" value="2"/>
</dbReference>
<dbReference type="Pfam" id="PF00370">
    <property type="entry name" value="FGGY_N"/>
    <property type="match status" value="1"/>
</dbReference>
<gene>
    <name evidence="6" type="ORF">SAMN02746064_00738</name>
</gene>
<sequence length="531" mass="59632">MVKSTGEGVGSGFMKKTVLSLDCGTQSIRGMIFDENGNLLAKEKIIYDPPYVSPELDWAERDALLYWKETGLICNRLKANHPEHFNSVICVAITTQRDTCVPVDIKGEPLRNAILWMDQRKIASPKPIGRLYSWGTSAVGMRKTIENFSRSCPAHWIMEYESDIWEKTHKYLMLSSFLNYKLTGKFIDSVSGQTGHLPFNYKKQVWDGKWGLKGRVFQIPSQKLCDIVPAGTVIGKITEEAALETGLPVDLPVIASGSDKACETLGTGCVSEEIASVSLGSQATIETMSERYYEVQPFIPPFPSAIDKKFNPEISVYRGFWMISWFKNEFAFREIQKAQVTGEAPEDVLNRGLKMIPPGSDGLMLQPFWGNELTRPESRGSIIGFKEDHTRFHIYRAIIEGIGFALKEGMEKIQKKSNVKISRAAMSGGGAQSDEICQIMADILNRETYRVQTQETSGLGAAICAFKGMGVYDSFEAAVHAMVKVKDVFSPDRNTSDIYAQLYEKGYAKIYKRLKPIYMMMEKIEHEDIDK</sequence>
<feature type="domain" description="Carbohydrate kinase FGGY N-terminal" evidence="4">
    <location>
        <begin position="18"/>
        <end position="266"/>
    </location>
</feature>
<protein>
    <submittedName>
        <fullName evidence="6">Sugar (Pentulose or hexulose) kinase</fullName>
    </submittedName>
</protein>
<evidence type="ECO:0000313" key="6">
    <source>
        <dbReference type="EMBL" id="SHE55037.1"/>
    </source>
</evidence>
<dbReference type="InterPro" id="IPR000577">
    <property type="entry name" value="Carb_kinase_FGGY"/>
</dbReference>
<dbReference type="Proteomes" id="UP000184251">
    <property type="component" value="Unassembled WGS sequence"/>
</dbReference>
<feature type="domain" description="Carbohydrate kinase FGGY C-terminal" evidence="5">
    <location>
        <begin position="365"/>
        <end position="467"/>
    </location>
</feature>
<comment type="similarity">
    <text evidence="1">Belongs to the FGGY kinase family.</text>
</comment>
<proteinExistence type="inferred from homology"/>